<dbReference type="Proteomes" id="UP000030755">
    <property type="component" value="Unassembled WGS sequence"/>
</dbReference>
<evidence type="ECO:0000313" key="2">
    <source>
        <dbReference type="Proteomes" id="UP000030755"/>
    </source>
</evidence>
<protein>
    <submittedName>
        <fullName evidence="1">Uncharacterized protein</fullName>
    </submittedName>
</protein>
<dbReference type="EMBL" id="KE561066">
    <property type="protein sequence ID" value="EPZ33363.1"/>
    <property type="molecule type" value="Genomic_DNA"/>
</dbReference>
<dbReference type="AlphaFoldDB" id="A0A075ASW6"/>
<gene>
    <name evidence="1" type="ORF">O9G_005725</name>
</gene>
<name>A0A075ASW6_ROZAC</name>
<accession>A0A075ASW6</accession>
<organism evidence="1 2">
    <name type="scientific">Rozella allomycis (strain CSF55)</name>
    <dbReference type="NCBI Taxonomy" id="988480"/>
    <lineage>
        <taxon>Eukaryota</taxon>
        <taxon>Fungi</taxon>
        <taxon>Fungi incertae sedis</taxon>
        <taxon>Cryptomycota</taxon>
        <taxon>Cryptomycota incertae sedis</taxon>
        <taxon>Rozella</taxon>
    </lineage>
</organism>
<proteinExistence type="predicted"/>
<sequence length="158" mass="17797">MPKPDLLRRRRKSLPMRSPKSAFDVYDTPGVVFTCDSSSIKVKHKPLDFTTEYRSALDSSSSPELFPVCDENAISNERKNAGHRQCVLVVGHRIGEKRGMVTFCAMHAGCGMRNLRKDVENAITFPEKTTNVTRTAPFAGLNGFDNSIYHKNKIIYLF</sequence>
<dbReference type="HOGENOM" id="CLU_1670384_0_0_1"/>
<reference evidence="1 2" key="1">
    <citation type="journal article" date="2013" name="Curr. Biol.">
        <title>Shared signatures of parasitism and phylogenomics unite Cryptomycota and microsporidia.</title>
        <authorList>
            <person name="James T.Y."/>
            <person name="Pelin A."/>
            <person name="Bonen L."/>
            <person name="Ahrendt S."/>
            <person name="Sain D."/>
            <person name="Corradi N."/>
            <person name="Stajich J.E."/>
        </authorList>
    </citation>
    <scope>NUCLEOTIDE SEQUENCE [LARGE SCALE GENOMIC DNA]</scope>
    <source>
        <strain evidence="1 2">CSF55</strain>
    </source>
</reference>
<evidence type="ECO:0000313" key="1">
    <source>
        <dbReference type="EMBL" id="EPZ33363.1"/>
    </source>
</evidence>
<keyword evidence="2" id="KW-1185">Reference proteome</keyword>